<name>A0A511D9M0_9PSEU</name>
<dbReference type="SUPFAM" id="SSF159245">
    <property type="entry name" value="AttH-like"/>
    <property type="match status" value="1"/>
</dbReference>
<dbReference type="Pfam" id="PF23212">
    <property type="entry name" value="DUF7064"/>
    <property type="match status" value="1"/>
</dbReference>
<protein>
    <recommendedName>
        <fullName evidence="2">DUF7064 domain-containing protein</fullName>
    </recommendedName>
</protein>
<evidence type="ECO:0000313" key="4">
    <source>
        <dbReference type="Proteomes" id="UP000321685"/>
    </source>
</evidence>
<dbReference type="EMBL" id="BJVJ01000003">
    <property type="protein sequence ID" value="GEL21486.1"/>
    <property type="molecule type" value="Genomic_DNA"/>
</dbReference>
<feature type="compositionally biased region" description="Basic and acidic residues" evidence="1">
    <location>
        <begin position="9"/>
        <end position="20"/>
    </location>
</feature>
<comment type="caution">
    <text evidence="3">The sequence shown here is derived from an EMBL/GenBank/DDBJ whole genome shotgun (WGS) entry which is preliminary data.</text>
</comment>
<dbReference type="InterPro" id="IPR055492">
    <property type="entry name" value="DUF7064"/>
</dbReference>
<evidence type="ECO:0000259" key="2">
    <source>
        <dbReference type="Pfam" id="PF23212"/>
    </source>
</evidence>
<gene>
    <name evidence="3" type="ORF">PSU4_04400</name>
</gene>
<dbReference type="RefSeq" id="WP_147102232.1">
    <property type="nucleotide sequence ID" value="NZ_BJVJ01000003.1"/>
</dbReference>
<evidence type="ECO:0000256" key="1">
    <source>
        <dbReference type="SAM" id="MobiDB-lite"/>
    </source>
</evidence>
<sequence length="340" mass="38091">MTTTAGGLRLEHRDEYPHPPDDLVNFNESVYASGWDARSRMGGWMRLGNRVNEGYAELSVCLYLPGGRVACAFGKPSISTNDAFDAGGLRYEVGEPFAGVTMAYDGEVFVLDDPSVLRDPRRMFAEAPRAQASVRFDARGVSPMHGGEPTAPEHEALMYYGDQFSRGHFNQHTAVTGHIVVGDESFPIDGHGWRDHSWGPRYWQAIWAYRLFIANFGEDRALMILKNIRADGTSRRRGVLLVDGEYHEVTDLDVWTEWDENQEPAAARLGVRTAQGTAVVDARTLTSAPLRNRRRTEDGTELRSRVAEAFSEYTWDGRTGYGIMEYIERVEDDTAVGYPL</sequence>
<dbReference type="Proteomes" id="UP000321685">
    <property type="component" value="Unassembled WGS sequence"/>
</dbReference>
<organism evidence="3 4">
    <name type="scientific">Pseudonocardia sulfidoxydans NBRC 16205</name>
    <dbReference type="NCBI Taxonomy" id="1223511"/>
    <lineage>
        <taxon>Bacteria</taxon>
        <taxon>Bacillati</taxon>
        <taxon>Actinomycetota</taxon>
        <taxon>Actinomycetes</taxon>
        <taxon>Pseudonocardiales</taxon>
        <taxon>Pseudonocardiaceae</taxon>
        <taxon>Pseudonocardia</taxon>
    </lineage>
</organism>
<feature type="region of interest" description="Disordered" evidence="1">
    <location>
        <begin position="1"/>
        <end position="20"/>
    </location>
</feature>
<reference evidence="3 4" key="1">
    <citation type="submission" date="2019-07" db="EMBL/GenBank/DDBJ databases">
        <title>Whole genome shotgun sequence of Pseudonocardia sulfidoxydans NBRC 16205.</title>
        <authorList>
            <person name="Hosoyama A."/>
            <person name="Uohara A."/>
            <person name="Ohji S."/>
            <person name="Ichikawa N."/>
        </authorList>
    </citation>
    <scope>NUCLEOTIDE SEQUENCE [LARGE SCALE GENOMIC DNA]</scope>
    <source>
        <strain evidence="3 4">NBRC 16205</strain>
    </source>
</reference>
<feature type="domain" description="DUF7064" evidence="2">
    <location>
        <begin position="202"/>
        <end position="328"/>
    </location>
</feature>
<proteinExistence type="predicted"/>
<accession>A0A511D9M0</accession>
<keyword evidence="4" id="KW-1185">Reference proteome</keyword>
<evidence type="ECO:0000313" key="3">
    <source>
        <dbReference type="EMBL" id="GEL21486.1"/>
    </source>
</evidence>
<dbReference type="OrthoDB" id="115252at2"/>
<dbReference type="AlphaFoldDB" id="A0A511D9M0"/>